<gene>
    <name evidence="1" type="ORF">GCM10023186_21760</name>
</gene>
<dbReference type="Proteomes" id="UP001500454">
    <property type="component" value="Unassembled WGS sequence"/>
</dbReference>
<sequence>MPFLTYLCLVKKHSLVVRLFSLWLALLVLTASVGLTVQQHTCNLSGKTQRAVVLTPHHGCAQPATKAGACKQTAAKAAAADDECCEFSADHKKVDPPASGHFAKVALPTLVAIVPAPAVWSPAPAPVLAASNQLVLHAADASPPPRAGRALLAFVCTLVV</sequence>
<comment type="caution">
    <text evidence="1">The sequence shown here is derived from an EMBL/GenBank/DDBJ whole genome shotgun (WGS) entry which is preliminary data.</text>
</comment>
<organism evidence="1 2">
    <name type="scientific">Hymenobacter koreensis</name>
    <dbReference type="NCBI Taxonomy" id="1084523"/>
    <lineage>
        <taxon>Bacteria</taxon>
        <taxon>Pseudomonadati</taxon>
        <taxon>Bacteroidota</taxon>
        <taxon>Cytophagia</taxon>
        <taxon>Cytophagales</taxon>
        <taxon>Hymenobacteraceae</taxon>
        <taxon>Hymenobacter</taxon>
    </lineage>
</organism>
<evidence type="ECO:0000313" key="1">
    <source>
        <dbReference type="EMBL" id="GAA4381896.1"/>
    </source>
</evidence>
<dbReference type="EMBL" id="BAABHA010000004">
    <property type="protein sequence ID" value="GAA4381896.1"/>
    <property type="molecule type" value="Genomic_DNA"/>
</dbReference>
<evidence type="ECO:0000313" key="2">
    <source>
        <dbReference type="Proteomes" id="UP001500454"/>
    </source>
</evidence>
<name>A0ABP8IZJ5_9BACT</name>
<accession>A0ABP8IZJ5</accession>
<keyword evidence="2" id="KW-1185">Reference proteome</keyword>
<protein>
    <submittedName>
        <fullName evidence="1">Uncharacterized protein</fullName>
    </submittedName>
</protein>
<dbReference type="InterPro" id="IPR058512">
    <property type="entry name" value="DUF8199"/>
</dbReference>
<dbReference type="Pfam" id="PF26622">
    <property type="entry name" value="DUF8199"/>
    <property type="match status" value="1"/>
</dbReference>
<reference evidence="2" key="1">
    <citation type="journal article" date="2019" name="Int. J. Syst. Evol. Microbiol.">
        <title>The Global Catalogue of Microorganisms (GCM) 10K type strain sequencing project: providing services to taxonomists for standard genome sequencing and annotation.</title>
        <authorList>
            <consortium name="The Broad Institute Genomics Platform"/>
            <consortium name="The Broad Institute Genome Sequencing Center for Infectious Disease"/>
            <person name="Wu L."/>
            <person name="Ma J."/>
        </authorList>
    </citation>
    <scope>NUCLEOTIDE SEQUENCE [LARGE SCALE GENOMIC DNA]</scope>
    <source>
        <strain evidence="2">JCM 17924</strain>
    </source>
</reference>
<proteinExistence type="predicted"/>